<protein>
    <recommendedName>
        <fullName evidence="1">Beta-ketoacyl-[acyl-carrier-protein] synthase III N-terminal domain-containing protein</fullName>
    </recommendedName>
</protein>
<keyword evidence="3" id="KW-1185">Reference proteome</keyword>
<dbReference type="InterPro" id="IPR013751">
    <property type="entry name" value="ACP_syn_III_N"/>
</dbReference>
<dbReference type="PANTHER" id="PTHR34069:SF2">
    <property type="entry name" value="BETA-KETOACYL-[ACYL-CARRIER-PROTEIN] SYNTHASE III"/>
    <property type="match status" value="1"/>
</dbReference>
<dbReference type="InterPro" id="IPR016039">
    <property type="entry name" value="Thiolase-like"/>
</dbReference>
<feature type="domain" description="Beta-ketoacyl-[acyl-carrier-protein] synthase III N-terminal" evidence="1">
    <location>
        <begin position="122"/>
        <end position="192"/>
    </location>
</feature>
<evidence type="ECO:0000313" key="3">
    <source>
        <dbReference type="Proteomes" id="UP001059934"/>
    </source>
</evidence>
<dbReference type="Pfam" id="PF08545">
    <property type="entry name" value="ACP_syn_III"/>
    <property type="match status" value="1"/>
</dbReference>
<gene>
    <name evidence="2" type="ORF">NYF23_04295</name>
</gene>
<accession>A0ABY5TR45</accession>
<name>A0ABY5TR45_9GAMM</name>
<sequence length="343" mass="36095">MTNFTETGPGSTDQAKNQALSILGSGVYLPPARPVREVVAEAGSADTSIYDGWNNVCHALEDDHPSSMGGKALKAALADAGVDPAEVKLVIFAGMSRDYLPSWSVSAELITIAGMSSACNCIDLTVGCMGALTALDMAQGWLALRGGGVAAVVTAERWSYTVDHSASESYGLWAHADGGAATIVAMNTDHSAKALFYGAEFVTQSDLNGAVLVEYGGTRKPSAPEGTTPFERKFIGVEGVDMRERYARGYKNSYQALKERFGVVPNHALCNQTSNLFMLLIASVIEIPIDNFMITGHDTGHVGSADILIVVDKLLKSSGCHEPYLMAGSTPYAFGSGLLMPAG</sequence>
<evidence type="ECO:0000259" key="1">
    <source>
        <dbReference type="Pfam" id="PF08545"/>
    </source>
</evidence>
<dbReference type="EMBL" id="CP103416">
    <property type="protein sequence ID" value="UVW35835.1"/>
    <property type="molecule type" value="Genomic_DNA"/>
</dbReference>
<evidence type="ECO:0000313" key="2">
    <source>
        <dbReference type="EMBL" id="UVW35835.1"/>
    </source>
</evidence>
<organism evidence="2 3">
    <name type="scientific">SAR92 clade bacterium H455</name>
    <dbReference type="NCBI Taxonomy" id="2974818"/>
    <lineage>
        <taxon>Bacteria</taxon>
        <taxon>Pseudomonadati</taxon>
        <taxon>Pseudomonadota</taxon>
        <taxon>Gammaproteobacteria</taxon>
        <taxon>Cellvibrionales</taxon>
        <taxon>Porticoccaceae</taxon>
        <taxon>SAR92 clade</taxon>
    </lineage>
</organism>
<dbReference type="Gene3D" id="3.40.47.10">
    <property type="match status" value="2"/>
</dbReference>
<dbReference type="Proteomes" id="UP001059934">
    <property type="component" value="Chromosome"/>
</dbReference>
<reference evidence="2" key="1">
    <citation type="submission" date="2022-08" db="EMBL/GenBank/DDBJ databases">
        <title>Catabolic pathway analysis in culturable SAR92 clade bacteria reveals their overlooked roles in DMSP degradation in coastal seas.</title>
        <authorList>
            <person name="He X."/>
            <person name="Zhang X."/>
            <person name="Zhang Y."/>
        </authorList>
    </citation>
    <scope>NUCLEOTIDE SEQUENCE</scope>
    <source>
        <strain evidence="2">H455</strain>
    </source>
</reference>
<proteinExistence type="predicted"/>
<dbReference type="PANTHER" id="PTHR34069">
    <property type="entry name" value="3-OXOACYL-[ACYL-CARRIER-PROTEIN] SYNTHASE 3"/>
    <property type="match status" value="1"/>
</dbReference>
<dbReference type="SUPFAM" id="SSF53901">
    <property type="entry name" value="Thiolase-like"/>
    <property type="match status" value="2"/>
</dbReference>